<reference evidence="3 4" key="1">
    <citation type="submission" date="2020-07" db="EMBL/GenBank/DDBJ databases">
        <title>Sequencing the genomes of 1000 actinobacteria strains.</title>
        <authorList>
            <person name="Klenk H.-P."/>
        </authorList>
    </citation>
    <scope>NUCLEOTIDE SEQUENCE [LARGE SCALE GENOMIC DNA]</scope>
    <source>
        <strain evidence="3 4">DSM 45975</strain>
    </source>
</reference>
<dbReference type="InterPro" id="IPR053024">
    <property type="entry name" value="Fungal_surface_NADase"/>
</dbReference>
<feature type="region of interest" description="Disordered" evidence="1">
    <location>
        <begin position="386"/>
        <end position="430"/>
    </location>
</feature>
<proteinExistence type="predicted"/>
<dbReference type="PANTHER" id="PTHR42059:SF1">
    <property type="entry name" value="TNT DOMAIN-CONTAINING PROTEIN"/>
    <property type="match status" value="1"/>
</dbReference>
<name>A0A839DMK1_9PSEU</name>
<feature type="compositionally biased region" description="Low complexity" evidence="1">
    <location>
        <begin position="681"/>
        <end position="697"/>
    </location>
</feature>
<feature type="compositionally biased region" description="Low complexity" evidence="1">
    <location>
        <begin position="761"/>
        <end position="777"/>
    </location>
</feature>
<feature type="region of interest" description="Disordered" evidence="1">
    <location>
        <begin position="531"/>
        <end position="783"/>
    </location>
</feature>
<dbReference type="PRINTS" id="PR01217">
    <property type="entry name" value="PRICHEXTENSN"/>
</dbReference>
<dbReference type="AlphaFoldDB" id="A0A839DMK1"/>
<evidence type="ECO:0000259" key="2">
    <source>
        <dbReference type="Pfam" id="PF14021"/>
    </source>
</evidence>
<dbReference type="InterPro" id="IPR025331">
    <property type="entry name" value="TNT"/>
</dbReference>
<protein>
    <recommendedName>
        <fullName evidence="2">TNT domain-containing protein</fullName>
    </recommendedName>
</protein>
<comment type="caution">
    <text evidence="3">The sequence shown here is derived from an EMBL/GenBank/DDBJ whole genome shotgun (WGS) entry which is preliminary data.</text>
</comment>
<gene>
    <name evidence="3" type="ORF">FHX42_000063</name>
</gene>
<dbReference type="Pfam" id="PF14021">
    <property type="entry name" value="TNT"/>
    <property type="match status" value="1"/>
</dbReference>
<sequence>MSRPTAISPEEQEQIARRIGVLVLQGAPEDWQQITVEYRATGEYHDLLGETVRQDDSTQTWKPSEELRTIFEQLREGMYRQDVGTWISALYTVERPSSYRIDINFDAEPQWQQPLPRAAYVDELRRYPRSDENIPGWMREKLEGAAQPAPSQDEPPQAEPQSFTAPEPASADSETDHRRFRTARLFDDSDEQGRPLVVTRAPIAPEDVAALRQYLENAPIVLASRDNEHDLLDPESTAVVPATWHTDGVWLWQGAVAYYLAQYGVPPDPELVEHIRATRFTLTDVDDRTRDAAANVLFEQQDHGEQDRDEQAAVENTAEQSPRVPDDLPAPPHPEMARQESFTAEPFTPEPENTTVNGSAQSGAHHVDEVDDGRVDEVAEVDDEPEDLGIETHSADSVPPEQAPVTEFGSESRHSLLEESQPSEPVTATGDEVDSDAVFHRLHDQLGAHAVDTDSYRVGSRARDAWCLVAEGSDWVVAAPEGSSELRFDRPDQAAAYLLGSLLMTAPEPAAATTDEPLITGIGDTIEDTERADTAEQAELPDPVEEDEQVEEEAELPTWQPVEPEPSAEASRGPAEQPGGHPLFTAHQEPQEADSEPPEELARPSAEPGPALSPPTANEEPTRAPEPPPAQPTPQPPAPPAGPPSSPTGQPAQGPRPGEPVPGGPAAGQPPLPKRQPRADQSGSPQPGVPQPSEQQPASRPVNGQPPGPAPGAAGPPPRQGAGPAPAPNGLPQRPPQAEPPRPPGQPPQAGPPNQAPPQGPAAQAPAAQGPEQPIQPMQGEPPLTLYRDRRSVVLQPGTELDRFGEPHGNVTYAARTPYTQRSLPPQWAGRSYLAYRVQRPVQVLRGTAVPWFEQAGGGTAYVLPGTVSDLIADGTLIALSGVDAPARPPME</sequence>
<dbReference type="PANTHER" id="PTHR42059">
    <property type="entry name" value="TNT DOMAIN-CONTAINING PROTEIN"/>
    <property type="match status" value="1"/>
</dbReference>
<dbReference type="InterPro" id="IPR036170">
    <property type="entry name" value="YezG-like_sf"/>
</dbReference>
<feature type="domain" description="TNT" evidence="2">
    <location>
        <begin position="795"/>
        <end position="878"/>
    </location>
</feature>
<evidence type="ECO:0000256" key="1">
    <source>
        <dbReference type="SAM" id="MobiDB-lite"/>
    </source>
</evidence>
<dbReference type="RefSeq" id="WP_182542089.1">
    <property type="nucleotide sequence ID" value="NZ_JACGWZ010000001.1"/>
</dbReference>
<evidence type="ECO:0000313" key="4">
    <source>
        <dbReference type="Proteomes" id="UP000569329"/>
    </source>
</evidence>
<accession>A0A839DMK1</accession>
<feature type="compositionally biased region" description="Pro residues" evidence="1">
    <location>
        <begin position="624"/>
        <end position="646"/>
    </location>
</feature>
<feature type="compositionally biased region" description="Basic and acidic residues" evidence="1">
    <location>
        <begin position="300"/>
        <end position="311"/>
    </location>
</feature>
<organism evidence="3 4">
    <name type="scientific">Halosaccharopolyspora lacisalsi</name>
    <dbReference type="NCBI Taxonomy" id="1000566"/>
    <lineage>
        <taxon>Bacteria</taxon>
        <taxon>Bacillati</taxon>
        <taxon>Actinomycetota</taxon>
        <taxon>Actinomycetes</taxon>
        <taxon>Pseudonocardiales</taxon>
        <taxon>Pseudonocardiaceae</taxon>
        <taxon>Halosaccharopolyspora</taxon>
    </lineage>
</organism>
<keyword evidence="4" id="KW-1185">Reference proteome</keyword>
<feature type="compositionally biased region" description="Pro residues" evidence="1">
    <location>
        <begin position="657"/>
        <end position="674"/>
    </location>
</feature>
<feature type="compositionally biased region" description="Polar residues" evidence="1">
    <location>
        <begin position="351"/>
        <end position="362"/>
    </location>
</feature>
<dbReference type="Proteomes" id="UP000569329">
    <property type="component" value="Unassembled WGS sequence"/>
</dbReference>
<feature type="region of interest" description="Disordered" evidence="1">
    <location>
        <begin position="299"/>
        <end position="372"/>
    </location>
</feature>
<dbReference type="GO" id="GO:0050135">
    <property type="term" value="F:NADP+ nucleosidase activity"/>
    <property type="evidence" value="ECO:0007669"/>
    <property type="project" value="InterPro"/>
</dbReference>
<feature type="region of interest" description="Disordered" evidence="1">
    <location>
        <begin position="144"/>
        <end position="177"/>
    </location>
</feature>
<feature type="compositionally biased region" description="Acidic residues" evidence="1">
    <location>
        <begin position="542"/>
        <end position="555"/>
    </location>
</feature>
<dbReference type="SUPFAM" id="SSF160424">
    <property type="entry name" value="BH3703-like"/>
    <property type="match status" value="1"/>
</dbReference>
<dbReference type="EMBL" id="JACGWZ010000001">
    <property type="protein sequence ID" value="MBA8822734.1"/>
    <property type="molecule type" value="Genomic_DNA"/>
</dbReference>
<evidence type="ECO:0000313" key="3">
    <source>
        <dbReference type="EMBL" id="MBA8822734.1"/>
    </source>
</evidence>
<feature type="compositionally biased region" description="Low complexity" evidence="1">
    <location>
        <begin position="647"/>
        <end position="656"/>
    </location>
</feature>
<feature type="compositionally biased region" description="Pro residues" evidence="1">
    <location>
        <begin position="704"/>
        <end position="760"/>
    </location>
</feature>